<dbReference type="InterPro" id="IPR036938">
    <property type="entry name" value="PAP2/HPO_sf"/>
</dbReference>
<dbReference type="AlphaFoldDB" id="A0A9Y2L6F7"/>
<dbReference type="InterPro" id="IPR000326">
    <property type="entry name" value="PAP2/HPO"/>
</dbReference>
<feature type="domain" description="Phosphatidic acid phosphatase type 2/haloperoxidase" evidence="1">
    <location>
        <begin position="35"/>
        <end position="157"/>
    </location>
</feature>
<dbReference type="EMBL" id="CP127249">
    <property type="protein sequence ID" value="WIY27784.1"/>
    <property type="molecule type" value="Genomic_DNA"/>
</dbReference>
<evidence type="ECO:0000313" key="2">
    <source>
        <dbReference type="EMBL" id="WIY27784.1"/>
    </source>
</evidence>
<dbReference type="RefSeq" id="WP_270919696.1">
    <property type="nucleotide sequence ID" value="NZ_CP127249.1"/>
</dbReference>
<dbReference type="KEGG" id="ppso:QPJ95_23615"/>
<name>A0A9Y2L6F7_9RHOB</name>
<dbReference type="SMART" id="SM00014">
    <property type="entry name" value="acidPPc"/>
    <property type="match status" value="1"/>
</dbReference>
<dbReference type="Pfam" id="PF01569">
    <property type="entry name" value="PAP2"/>
    <property type="match status" value="1"/>
</dbReference>
<proteinExistence type="predicted"/>
<dbReference type="SUPFAM" id="SSF48317">
    <property type="entry name" value="Acid phosphatase/Vanadium-dependent haloperoxidase"/>
    <property type="match status" value="1"/>
</dbReference>
<dbReference type="Gene3D" id="1.20.144.10">
    <property type="entry name" value="Phosphatidic acid phosphatase type 2/haloperoxidase"/>
    <property type="match status" value="1"/>
</dbReference>
<sequence length="182" mass="19597">MFRIFGLTKNGLVLFGVLLSILCGRGQVERTGDYLQIALPVAAFACSVSNGEALNTFLRFVLVEGVVHGTKRGLDAAPINHRPGGGLQGFPSGHTAAATFGVSSLVNSCVKKNPWVQGAVILSGGYVGASRIEVGAHFLFQVVAGALLGWLGERSSMLFRILRIVTLRRYRQFARRLILTRL</sequence>
<keyword evidence="2" id="KW-0614">Plasmid</keyword>
<reference evidence="2 3" key="1">
    <citation type="submission" date="2023-06" db="EMBL/GenBank/DDBJ databases">
        <title>Parasedimentitalea psychrophila sp. nov., a psychrophilic bacterium isolated from deep-sea sediment.</title>
        <authorList>
            <person name="Li A."/>
        </authorList>
    </citation>
    <scope>NUCLEOTIDE SEQUENCE [LARGE SCALE GENOMIC DNA]</scope>
    <source>
        <strain evidence="2 3">QS115</strain>
        <plasmid evidence="2 3">pQS-2</plasmid>
    </source>
</reference>
<dbReference type="Proteomes" id="UP001238334">
    <property type="component" value="Plasmid pQS-2"/>
</dbReference>
<evidence type="ECO:0000313" key="3">
    <source>
        <dbReference type="Proteomes" id="UP001238334"/>
    </source>
</evidence>
<gene>
    <name evidence="2" type="ORF">QPJ95_23615</name>
</gene>
<geneLocation type="plasmid" evidence="2 3">
    <name>pQS-2</name>
</geneLocation>
<organism evidence="2 3">
    <name type="scientific">Parasedimentitalea psychrophila</name>
    <dbReference type="NCBI Taxonomy" id="2997337"/>
    <lineage>
        <taxon>Bacteria</taxon>
        <taxon>Pseudomonadati</taxon>
        <taxon>Pseudomonadota</taxon>
        <taxon>Alphaproteobacteria</taxon>
        <taxon>Rhodobacterales</taxon>
        <taxon>Paracoccaceae</taxon>
        <taxon>Parasedimentitalea</taxon>
    </lineage>
</organism>
<keyword evidence="3" id="KW-1185">Reference proteome</keyword>
<protein>
    <submittedName>
        <fullName evidence="2">Phosphatase PAP2 family protein</fullName>
    </submittedName>
</protein>
<evidence type="ECO:0000259" key="1">
    <source>
        <dbReference type="SMART" id="SM00014"/>
    </source>
</evidence>
<accession>A0A9Y2L6F7</accession>